<protein>
    <submittedName>
        <fullName evidence="2">Uncharacterized protein</fullName>
    </submittedName>
</protein>
<proteinExistence type="predicted"/>
<name>A0A9P0H094_NEZVI</name>
<dbReference type="EMBL" id="OV725077">
    <property type="protein sequence ID" value="CAH1390031.1"/>
    <property type="molecule type" value="Genomic_DNA"/>
</dbReference>
<organism evidence="2 3">
    <name type="scientific">Nezara viridula</name>
    <name type="common">Southern green stink bug</name>
    <name type="synonym">Cimex viridulus</name>
    <dbReference type="NCBI Taxonomy" id="85310"/>
    <lineage>
        <taxon>Eukaryota</taxon>
        <taxon>Metazoa</taxon>
        <taxon>Ecdysozoa</taxon>
        <taxon>Arthropoda</taxon>
        <taxon>Hexapoda</taxon>
        <taxon>Insecta</taxon>
        <taxon>Pterygota</taxon>
        <taxon>Neoptera</taxon>
        <taxon>Paraneoptera</taxon>
        <taxon>Hemiptera</taxon>
        <taxon>Heteroptera</taxon>
        <taxon>Panheteroptera</taxon>
        <taxon>Pentatomomorpha</taxon>
        <taxon>Pentatomoidea</taxon>
        <taxon>Pentatomidae</taxon>
        <taxon>Pentatominae</taxon>
        <taxon>Nezara</taxon>
    </lineage>
</organism>
<accession>A0A9P0H094</accession>
<dbReference type="OrthoDB" id="10255247at2759"/>
<gene>
    <name evidence="2" type="ORF">NEZAVI_LOCUS1301</name>
</gene>
<sequence>MARRNLGMKLLDDRWVLTDQLIQLKGVVEFNERNMRWLEVKEDLYRKDYDTKIRHVSQNVERLREMIKKYEFGYVDEMDDVLRQDKEVYLICRKKSPEQIIESLKHMIFRQRKAVDKINAEIKSTKTELFEVELNIAALKDKVNSGQEYVKDKNREENEKYSAALEYAKTQNDVCAILLECYKKIIGVLKKDSLYFDDVIADLKNDAMIQSQTILKIIELGQLACEDFSWLKEQAKRSTVKFNRHTDEHRKEIKENGEVIQVLEMMKSRLNEYAAKSYPMFQEEKQVPKADPELDEMKKQWEESEKIFGKLKHILGVETITDVFSEMENLRATEFEFDKLTQQLRDKRKKRQTAYEHTKTLSIHMDNYMPEEVKRFIKEEEAVREEIEMTAENIQKIKVIHDDIKQSMLDDKHYFLNLKRMLWLVDIGKPETVLAIADGDQSKEKSRDDPFGLFAAVEEGTNQGESKDDEDSSQCESDSEDIPFRMMDMVSMKVKILHDSVGHRGFEDECDPELMETFAETLAEEQIQREEHLQELLDSEVIVVKKYKPRYEDRHSQGCEKKKRLELKFLSRQLIIENEVAKEKGEVKIHMHPQGVFRGMYIEEASGDESTEPEVVEKKEEEHKDDDEDDVPDEESDIGYEESDEEDIDSDLDPNEPKPHICY</sequence>
<reference evidence="2" key="1">
    <citation type="submission" date="2022-01" db="EMBL/GenBank/DDBJ databases">
        <authorList>
            <person name="King R."/>
        </authorList>
    </citation>
    <scope>NUCLEOTIDE SEQUENCE</scope>
</reference>
<feature type="region of interest" description="Disordered" evidence="1">
    <location>
        <begin position="458"/>
        <end position="482"/>
    </location>
</feature>
<evidence type="ECO:0000313" key="3">
    <source>
        <dbReference type="Proteomes" id="UP001152798"/>
    </source>
</evidence>
<evidence type="ECO:0000313" key="2">
    <source>
        <dbReference type="EMBL" id="CAH1390031.1"/>
    </source>
</evidence>
<dbReference type="Proteomes" id="UP001152798">
    <property type="component" value="Chromosome 1"/>
</dbReference>
<feature type="region of interest" description="Disordered" evidence="1">
    <location>
        <begin position="604"/>
        <end position="663"/>
    </location>
</feature>
<dbReference type="AlphaFoldDB" id="A0A9P0H094"/>
<feature type="compositionally biased region" description="Acidic residues" evidence="1">
    <location>
        <begin position="467"/>
        <end position="481"/>
    </location>
</feature>
<evidence type="ECO:0000256" key="1">
    <source>
        <dbReference type="SAM" id="MobiDB-lite"/>
    </source>
</evidence>
<feature type="compositionally biased region" description="Acidic residues" evidence="1">
    <location>
        <begin position="623"/>
        <end position="654"/>
    </location>
</feature>
<feature type="compositionally biased region" description="Acidic residues" evidence="1">
    <location>
        <begin position="605"/>
        <end position="614"/>
    </location>
</feature>
<keyword evidence="3" id="KW-1185">Reference proteome</keyword>